<dbReference type="RefSeq" id="WP_141808289.1">
    <property type="nucleotide sequence ID" value="NZ_VFPG01000001.1"/>
</dbReference>
<feature type="domain" description="Phosphatidic acid phosphatase type 2/haloperoxidase" evidence="3">
    <location>
        <begin position="95"/>
        <end position="207"/>
    </location>
</feature>
<keyword evidence="5" id="KW-1185">Reference proteome</keyword>
<feature type="compositionally biased region" description="Low complexity" evidence="1">
    <location>
        <begin position="231"/>
        <end position="242"/>
    </location>
</feature>
<dbReference type="AlphaFoldDB" id="A0A543F7U7"/>
<dbReference type="PANTHER" id="PTHR14969:SF13">
    <property type="entry name" value="AT30094P"/>
    <property type="match status" value="1"/>
</dbReference>
<accession>A0A543F7U7</accession>
<feature type="transmembrane region" description="Helical" evidence="2">
    <location>
        <begin position="71"/>
        <end position="87"/>
    </location>
</feature>
<evidence type="ECO:0000313" key="4">
    <source>
        <dbReference type="EMBL" id="TQM29908.1"/>
    </source>
</evidence>
<protein>
    <submittedName>
        <fullName evidence="4">Undecaprenyl-diphosphatase</fullName>
    </submittedName>
</protein>
<dbReference type="SUPFAM" id="SSF48317">
    <property type="entry name" value="Acid phosphatase/Vanadium-dependent haloperoxidase"/>
    <property type="match status" value="1"/>
</dbReference>
<dbReference type="CDD" id="cd03392">
    <property type="entry name" value="PAP2_like_2"/>
    <property type="match status" value="1"/>
</dbReference>
<keyword evidence="2" id="KW-0812">Transmembrane</keyword>
<evidence type="ECO:0000259" key="3">
    <source>
        <dbReference type="SMART" id="SM00014"/>
    </source>
</evidence>
<dbReference type="InterPro" id="IPR000326">
    <property type="entry name" value="PAP2/HPO"/>
</dbReference>
<dbReference type="SMART" id="SM00014">
    <property type="entry name" value="acidPPc"/>
    <property type="match status" value="1"/>
</dbReference>
<keyword evidence="2" id="KW-1133">Transmembrane helix</keyword>
<comment type="caution">
    <text evidence="4">The sequence shown here is derived from an EMBL/GenBank/DDBJ whole genome shotgun (WGS) entry which is preliminary data.</text>
</comment>
<feature type="transmembrane region" description="Helical" evidence="2">
    <location>
        <begin position="166"/>
        <end position="186"/>
    </location>
</feature>
<evidence type="ECO:0000313" key="5">
    <source>
        <dbReference type="Proteomes" id="UP000316331"/>
    </source>
</evidence>
<dbReference type="InterPro" id="IPR036938">
    <property type="entry name" value="PAP2/HPO_sf"/>
</dbReference>
<feature type="region of interest" description="Disordered" evidence="1">
    <location>
        <begin position="223"/>
        <end position="242"/>
    </location>
</feature>
<dbReference type="Pfam" id="PF01569">
    <property type="entry name" value="PAP2"/>
    <property type="match status" value="1"/>
</dbReference>
<feature type="transmembrane region" description="Helical" evidence="2">
    <location>
        <begin position="192"/>
        <end position="213"/>
    </location>
</feature>
<reference evidence="4 5" key="1">
    <citation type="submission" date="2019-06" db="EMBL/GenBank/DDBJ databases">
        <title>Sequencing the genomes of 1000 actinobacteria strains.</title>
        <authorList>
            <person name="Klenk H.-P."/>
        </authorList>
    </citation>
    <scope>NUCLEOTIDE SEQUENCE [LARGE SCALE GENOMIC DNA]</scope>
    <source>
        <strain evidence="4 5">DSM 103495</strain>
    </source>
</reference>
<feature type="transmembrane region" description="Helical" evidence="2">
    <location>
        <begin position="94"/>
        <end position="115"/>
    </location>
</feature>
<proteinExistence type="predicted"/>
<keyword evidence="2" id="KW-0472">Membrane</keyword>
<organism evidence="4 5">
    <name type="scientific">Nocardia bhagyanarayanae</name>
    <dbReference type="NCBI Taxonomy" id="1215925"/>
    <lineage>
        <taxon>Bacteria</taxon>
        <taxon>Bacillati</taxon>
        <taxon>Actinomycetota</taxon>
        <taxon>Actinomycetes</taxon>
        <taxon>Mycobacteriales</taxon>
        <taxon>Nocardiaceae</taxon>
        <taxon>Nocardia</taxon>
    </lineage>
</organism>
<sequence>MTSNLRRTVPTVPTLVALGVLLAAFITVLTRNVLDSSGLATMDPEISGWAVDNRNGVLTPTAQMVSNCGDTLSMTILTVLVCAALLRERDRLRAVLIAVTGLGAALIVAIAKRLVGRERPPVADRLAVENSLSYPSGHSTGTFVVVGIVAIVLIPKLAHAAARVGAALIAVLFIAAVGASRVYLGVHWPTDVLAGWSIGALWILLCLAVFRYLTPRSRAAATVDPCHEQSRSPTASSSRSTR</sequence>
<dbReference type="Proteomes" id="UP000316331">
    <property type="component" value="Unassembled WGS sequence"/>
</dbReference>
<name>A0A543F7U7_9NOCA</name>
<dbReference type="PANTHER" id="PTHR14969">
    <property type="entry name" value="SPHINGOSINE-1-PHOSPHATE PHOSPHOHYDROLASE"/>
    <property type="match status" value="1"/>
</dbReference>
<evidence type="ECO:0000256" key="2">
    <source>
        <dbReference type="SAM" id="Phobius"/>
    </source>
</evidence>
<feature type="transmembrane region" description="Helical" evidence="2">
    <location>
        <begin position="135"/>
        <end position="154"/>
    </location>
</feature>
<dbReference type="OrthoDB" id="5289372at2"/>
<dbReference type="EMBL" id="VFPG01000001">
    <property type="protein sequence ID" value="TQM29908.1"/>
    <property type="molecule type" value="Genomic_DNA"/>
</dbReference>
<gene>
    <name evidence="4" type="ORF">FB390_1522</name>
</gene>
<dbReference type="Gene3D" id="1.20.144.10">
    <property type="entry name" value="Phosphatidic acid phosphatase type 2/haloperoxidase"/>
    <property type="match status" value="2"/>
</dbReference>
<feature type="transmembrane region" description="Helical" evidence="2">
    <location>
        <begin position="12"/>
        <end position="34"/>
    </location>
</feature>
<evidence type="ECO:0000256" key="1">
    <source>
        <dbReference type="SAM" id="MobiDB-lite"/>
    </source>
</evidence>